<dbReference type="Proteomes" id="UP000053797">
    <property type="component" value="Unassembled WGS sequence"/>
</dbReference>
<feature type="domain" description="AB hydrolase-1" evidence="1">
    <location>
        <begin position="25"/>
        <end position="148"/>
    </location>
</feature>
<dbReference type="Proteomes" id="UP000072605">
    <property type="component" value="Unassembled WGS sequence"/>
</dbReference>
<organism evidence="2 4">
    <name type="scientific">Exiguobacterium indicum</name>
    <dbReference type="NCBI Taxonomy" id="296995"/>
    <lineage>
        <taxon>Bacteria</taxon>
        <taxon>Bacillati</taxon>
        <taxon>Bacillota</taxon>
        <taxon>Bacilli</taxon>
        <taxon>Bacillales</taxon>
        <taxon>Bacillales Family XII. Incertae Sedis</taxon>
        <taxon>Exiguobacterium</taxon>
    </lineage>
</organism>
<name>A0A0V8GL28_9BACL</name>
<evidence type="ECO:0000313" key="4">
    <source>
        <dbReference type="Proteomes" id="UP000053797"/>
    </source>
</evidence>
<dbReference type="EMBL" id="LNQL01000001">
    <property type="protein sequence ID" value="KSU50925.1"/>
    <property type="molecule type" value="Genomic_DNA"/>
</dbReference>
<evidence type="ECO:0000313" key="2">
    <source>
        <dbReference type="EMBL" id="KSU50925.1"/>
    </source>
</evidence>
<dbReference type="AlphaFoldDB" id="A0A0V8GL28"/>
<dbReference type="Pfam" id="PF00561">
    <property type="entry name" value="Abhydrolase_1"/>
    <property type="match status" value="1"/>
</dbReference>
<dbReference type="SUPFAM" id="SSF53474">
    <property type="entry name" value="alpha/beta-Hydrolases"/>
    <property type="match status" value="1"/>
</dbReference>
<protein>
    <recommendedName>
        <fullName evidence="1">AB hydrolase-1 domain-containing protein</fullName>
    </recommendedName>
</protein>
<dbReference type="GO" id="GO:0016020">
    <property type="term" value="C:membrane"/>
    <property type="evidence" value="ECO:0007669"/>
    <property type="project" value="TreeGrafter"/>
</dbReference>
<gene>
    <name evidence="2" type="ORF">AS033_05970</name>
    <name evidence="3" type="ORF">RSA11_03950</name>
</gene>
<dbReference type="InterPro" id="IPR000073">
    <property type="entry name" value="AB_hydrolase_1"/>
</dbReference>
<evidence type="ECO:0000313" key="3">
    <source>
        <dbReference type="EMBL" id="KTR27828.1"/>
    </source>
</evidence>
<dbReference type="Gene3D" id="3.40.50.1820">
    <property type="entry name" value="alpha/beta hydrolase"/>
    <property type="match status" value="1"/>
</dbReference>
<proteinExistence type="predicted"/>
<sequence>MSFDFMMLPETTLHYRLILGTSDQPTFIFENGYGQDLSTWQPIMDQVEGLGTILMYDRTNIGGSMQHDSETSRQSVNRLRRLIDTLSLKPPFILVGHSYGGTLVRQFASQYPSEIKGLLLIDATPESYIQRFLPVMPNTFQSIYKKQFTLECTYEDFKESIEATNVDILYPFPVVVLSAGKKNHYSREAQLLWHELQRQTAAQSIQGLLIEVPNSRHFIQQDVPHIVVDALHRLISGDS</sequence>
<accession>A0A0V8GL28</accession>
<comment type="caution">
    <text evidence="2">The sequence shown here is derived from an EMBL/GenBank/DDBJ whole genome shotgun (WGS) entry which is preliminary data.</text>
</comment>
<reference evidence="2 4" key="1">
    <citation type="journal article" date="2015" name="Int. J. Syst. Evol. Microbiol.">
        <title>Exiguobacterium enclense sp. nov., isolated from sediment.</title>
        <authorList>
            <person name="Dastager S.G."/>
            <person name="Mawlankar R."/>
            <person name="Sonalkar V.V."/>
            <person name="Thorat M.N."/>
            <person name="Mual P."/>
            <person name="Verma A."/>
            <person name="Krishnamurthi S."/>
            <person name="Tang S.K."/>
            <person name="Li W.J."/>
        </authorList>
    </citation>
    <scope>NUCLEOTIDE SEQUENCE [LARGE SCALE GENOMIC DNA]</scope>
    <source>
        <strain evidence="2 4">NIO-1109</strain>
    </source>
</reference>
<dbReference type="PANTHER" id="PTHR43798:SF33">
    <property type="entry name" value="HYDROLASE, PUTATIVE (AFU_ORTHOLOGUE AFUA_2G14860)-RELATED"/>
    <property type="match status" value="1"/>
</dbReference>
<dbReference type="EMBL" id="LDQV01000012">
    <property type="protein sequence ID" value="KTR27828.1"/>
    <property type="molecule type" value="Genomic_DNA"/>
</dbReference>
<reference evidence="3 5" key="2">
    <citation type="journal article" date="2016" name="Front. Microbiol.">
        <title>Genomic Resource of Rice Seed Associated Bacteria.</title>
        <authorList>
            <person name="Midha S."/>
            <person name="Bansal K."/>
            <person name="Sharma S."/>
            <person name="Kumar N."/>
            <person name="Patil P.P."/>
            <person name="Chaudhry V."/>
            <person name="Patil P.B."/>
        </authorList>
    </citation>
    <scope>NUCLEOTIDE SEQUENCE [LARGE SCALE GENOMIC DNA]</scope>
    <source>
        <strain evidence="3 5">RSA11</strain>
    </source>
</reference>
<dbReference type="RefSeq" id="WP_058264953.1">
    <property type="nucleotide sequence ID" value="NZ_FMYN01000001.1"/>
</dbReference>
<evidence type="ECO:0000313" key="5">
    <source>
        <dbReference type="Proteomes" id="UP000072605"/>
    </source>
</evidence>
<dbReference type="InterPro" id="IPR029058">
    <property type="entry name" value="AB_hydrolase_fold"/>
</dbReference>
<dbReference type="InterPro" id="IPR050266">
    <property type="entry name" value="AB_hydrolase_sf"/>
</dbReference>
<dbReference type="OrthoDB" id="59888at2"/>
<dbReference type="PANTHER" id="PTHR43798">
    <property type="entry name" value="MONOACYLGLYCEROL LIPASE"/>
    <property type="match status" value="1"/>
</dbReference>
<evidence type="ECO:0000259" key="1">
    <source>
        <dbReference type="Pfam" id="PF00561"/>
    </source>
</evidence>